<dbReference type="Proteomes" id="UP000235371">
    <property type="component" value="Unassembled WGS sequence"/>
</dbReference>
<dbReference type="RefSeq" id="XP_024728025.1">
    <property type="nucleotide sequence ID" value="XM_024875997.1"/>
</dbReference>
<evidence type="ECO:0000313" key="2">
    <source>
        <dbReference type="EMBL" id="PMD51121.1"/>
    </source>
</evidence>
<dbReference type="EMBL" id="KZ613912">
    <property type="protein sequence ID" value="PMD51121.1"/>
    <property type="molecule type" value="Genomic_DNA"/>
</dbReference>
<sequence length="65" mass="7596">GYLLYRLPETRKSSLSLFITRCFNLDIYILSLSAIINKYTLKSLFTKFLSRYIILLEDINAISSK</sequence>
<feature type="non-terminal residue" evidence="2">
    <location>
        <position position="1"/>
    </location>
</feature>
<dbReference type="InParanoid" id="A0A2J6SK18"/>
<proteinExistence type="predicted"/>
<feature type="transmembrane region" description="Helical" evidence="1">
    <location>
        <begin position="15"/>
        <end position="36"/>
    </location>
</feature>
<dbReference type="AlphaFoldDB" id="A0A2J6SK18"/>
<protein>
    <submittedName>
        <fullName evidence="2">Uncharacterized protein</fullName>
    </submittedName>
</protein>
<dbReference type="GeneID" id="36584076"/>
<evidence type="ECO:0000313" key="3">
    <source>
        <dbReference type="Proteomes" id="UP000235371"/>
    </source>
</evidence>
<keyword evidence="1" id="KW-0472">Membrane</keyword>
<name>A0A2J6SK18_9HELO</name>
<accession>A0A2J6SK18</accession>
<keyword evidence="1" id="KW-1133">Transmembrane helix</keyword>
<organism evidence="2 3">
    <name type="scientific">Hyaloscypha bicolor E</name>
    <dbReference type="NCBI Taxonomy" id="1095630"/>
    <lineage>
        <taxon>Eukaryota</taxon>
        <taxon>Fungi</taxon>
        <taxon>Dikarya</taxon>
        <taxon>Ascomycota</taxon>
        <taxon>Pezizomycotina</taxon>
        <taxon>Leotiomycetes</taxon>
        <taxon>Helotiales</taxon>
        <taxon>Hyaloscyphaceae</taxon>
        <taxon>Hyaloscypha</taxon>
        <taxon>Hyaloscypha bicolor</taxon>
    </lineage>
</organism>
<gene>
    <name evidence="2" type="ORF">K444DRAFT_543850</name>
</gene>
<evidence type="ECO:0000256" key="1">
    <source>
        <dbReference type="SAM" id="Phobius"/>
    </source>
</evidence>
<dbReference type="OrthoDB" id="3551461at2759"/>
<keyword evidence="1" id="KW-0812">Transmembrane</keyword>
<keyword evidence="3" id="KW-1185">Reference proteome</keyword>
<reference evidence="2 3" key="1">
    <citation type="submission" date="2016-04" db="EMBL/GenBank/DDBJ databases">
        <title>A degradative enzymes factory behind the ericoid mycorrhizal symbiosis.</title>
        <authorList>
            <consortium name="DOE Joint Genome Institute"/>
            <person name="Martino E."/>
            <person name="Morin E."/>
            <person name="Grelet G."/>
            <person name="Kuo A."/>
            <person name="Kohler A."/>
            <person name="Daghino S."/>
            <person name="Barry K."/>
            <person name="Choi C."/>
            <person name="Cichocki N."/>
            <person name="Clum A."/>
            <person name="Copeland A."/>
            <person name="Hainaut M."/>
            <person name="Haridas S."/>
            <person name="Labutti K."/>
            <person name="Lindquist E."/>
            <person name="Lipzen A."/>
            <person name="Khouja H.-R."/>
            <person name="Murat C."/>
            <person name="Ohm R."/>
            <person name="Olson A."/>
            <person name="Spatafora J."/>
            <person name="Veneault-Fourrey C."/>
            <person name="Henrissat B."/>
            <person name="Grigoriev I."/>
            <person name="Martin F."/>
            <person name="Perotto S."/>
        </authorList>
    </citation>
    <scope>NUCLEOTIDE SEQUENCE [LARGE SCALE GENOMIC DNA]</scope>
    <source>
        <strain evidence="2 3">E</strain>
    </source>
</reference>